<dbReference type="InterPro" id="IPR013321">
    <property type="entry name" value="Arc_rbn_hlx_hlx"/>
</dbReference>
<protein>
    <submittedName>
        <fullName evidence="1">Uncharacterized protein</fullName>
    </submittedName>
</protein>
<proteinExistence type="predicted"/>
<dbReference type="GO" id="GO:0006355">
    <property type="term" value="P:regulation of DNA-templated transcription"/>
    <property type="evidence" value="ECO:0007669"/>
    <property type="project" value="InterPro"/>
</dbReference>
<reference evidence="1" key="1">
    <citation type="journal article" date="2021" name="Proc. Natl. Acad. Sci. U.S.A.">
        <title>A Catalog of Tens of Thousands of Viruses from Human Metagenomes Reveals Hidden Associations with Chronic Diseases.</title>
        <authorList>
            <person name="Tisza M.J."/>
            <person name="Buck C.B."/>
        </authorList>
    </citation>
    <scope>NUCLEOTIDE SEQUENCE</scope>
    <source>
        <strain evidence="1">CtLnP14</strain>
    </source>
</reference>
<organism evidence="1">
    <name type="scientific">Siphoviridae sp. ctLnP14</name>
    <dbReference type="NCBI Taxonomy" id="2827851"/>
    <lineage>
        <taxon>Viruses</taxon>
        <taxon>Duplodnaviria</taxon>
        <taxon>Heunggongvirae</taxon>
        <taxon>Uroviricota</taxon>
        <taxon>Caudoviricetes</taxon>
    </lineage>
</organism>
<dbReference type="SUPFAM" id="SSF47598">
    <property type="entry name" value="Ribbon-helix-helix"/>
    <property type="match status" value="1"/>
</dbReference>
<sequence length="63" mass="7207">MKIVRLNKSVPVTFTVRLTEGLKEALGKESVKTGISMNGLLIQYLEDGLRHAQIHRTEYRNPR</sequence>
<dbReference type="InterPro" id="IPR010985">
    <property type="entry name" value="Ribbon_hlx_hlx"/>
</dbReference>
<accession>A0A8S5S7V0</accession>
<name>A0A8S5S7V0_9CAUD</name>
<evidence type="ECO:0000313" key="1">
    <source>
        <dbReference type="EMBL" id="DAF47109.1"/>
    </source>
</evidence>
<dbReference type="Gene3D" id="1.10.1220.10">
    <property type="entry name" value="Met repressor-like"/>
    <property type="match status" value="1"/>
</dbReference>
<dbReference type="EMBL" id="BK032550">
    <property type="protein sequence ID" value="DAF47109.1"/>
    <property type="molecule type" value="Genomic_DNA"/>
</dbReference>